<evidence type="ECO:0000259" key="1">
    <source>
        <dbReference type="Pfam" id="PF07238"/>
    </source>
</evidence>
<dbReference type="InterPro" id="IPR009875">
    <property type="entry name" value="PilZ_domain"/>
</dbReference>
<dbReference type="Gene3D" id="2.40.10.220">
    <property type="entry name" value="predicted glycosyltransferase like domains"/>
    <property type="match status" value="1"/>
</dbReference>
<sequence length="119" mass="13212">MTGPETTPPTATADRRVEERRTYRTTAVAVAAGQEFAVRTRDISRSGVCIVTAINPPAGLKFRLRMQLTRQPQGTASFEVEVQVMHSVFARQEDGFRIGLRFVQASSDLMRAIGHFMEA</sequence>
<evidence type="ECO:0000313" key="3">
    <source>
        <dbReference type="Proteomes" id="UP001606303"/>
    </source>
</evidence>
<feature type="domain" description="PilZ" evidence="1">
    <location>
        <begin position="14"/>
        <end position="118"/>
    </location>
</feature>
<proteinExistence type="predicted"/>
<protein>
    <submittedName>
        <fullName evidence="2">PilZ domain-containing protein</fullName>
    </submittedName>
</protein>
<gene>
    <name evidence="2" type="ORF">ACG01O_03920</name>
</gene>
<name>A0ABW7GUV0_9BURK</name>
<evidence type="ECO:0000313" key="2">
    <source>
        <dbReference type="EMBL" id="MFG6465749.1"/>
    </source>
</evidence>
<dbReference type="RefSeq" id="WP_394381570.1">
    <property type="nucleotide sequence ID" value="NZ_JBIGIB010000001.1"/>
</dbReference>
<keyword evidence="3" id="KW-1185">Reference proteome</keyword>
<dbReference type="Pfam" id="PF07238">
    <property type="entry name" value="PilZ"/>
    <property type="match status" value="1"/>
</dbReference>
<reference evidence="2 3" key="1">
    <citation type="submission" date="2024-08" db="EMBL/GenBank/DDBJ databases">
        <authorList>
            <person name="Lu H."/>
        </authorList>
    </citation>
    <scope>NUCLEOTIDE SEQUENCE [LARGE SCALE GENOMIC DNA]</scope>
    <source>
        <strain evidence="2 3">BYS87W</strain>
    </source>
</reference>
<organism evidence="2 3">
    <name type="scientific">Pelomonas baiyunensis</name>
    <dbReference type="NCBI Taxonomy" id="3299026"/>
    <lineage>
        <taxon>Bacteria</taxon>
        <taxon>Pseudomonadati</taxon>
        <taxon>Pseudomonadota</taxon>
        <taxon>Betaproteobacteria</taxon>
        <taxon>Burkholderiales</taxon>
        <taxon>Sphaerotilaceae</taxon>
        <taxon>Roseateles</taxon>
    </lineage>
</organism>
<accession>A0ABW7GUV0</accession>
<dbReference type="Proteomes" id="UP001606303">
    <property type="component" value="Unassembled WGS sequence"/>
</dbReference>
<dbReference type="SUPFAM" id="SSF141371">
    <property type="entry name" value="PilZ domain-like"/>
    <property type="match status" value="1"/>
</dbReference>
<dbReference type="EMBL" id="JBIGIB010000001">
    <property type="protein sequence ID" value="MFG6465749.1"/>
    <property type="molecule type" value="Genomic_DNA"/>
</dbReference>
<comment type="caution">
    <text evidence="2">The sequence shown here is derived from an EMBL/GenBank/DDBJ whole genome shotgun (WGS) entry which is preliminary data.</text>
</comment>